<dbReference type="Proteomes" id="UP001152523">
    <property type="component" value="Unassembled WGS sequence"/>
</dbReference>
<feature type="domain" description="Reverse transcriptase zinc-binding" evidence="1">
    <location>
        <begin position="188"/>
        <end position="257"/>
    </location>
</feature>
<evidence type="ECO:0000313" key="2">
    <source>
        <dbReference type="EMBL" id="CAH9131175.1"/>
    </source>
</evidence>
<dbReference type="EMBL" id="CAMAPF010000964">
    <property type="protein sequence ID" value="CAH9131175.1"/>
    <property type="molecule type" value="Genomic_DNA"/>
</dbReference>
<reference evidence="2" key="1">
    <citation type="submission" date="2022-07" db="EMBL/GenBank/DDBJ databases">
        <authorList>
            <person name="Macas J."/>
            <person name="Novak P."/>
            <person name="Neumann P."/>
        </authorList>
    </citation>
    <scope>NUCLEOTIDE SEQUENCE</scope>
</reference>
<keyword evidence="3" id="KW-1185">Reference proteome</keyword>
<proteinExistence type="predicted"/>
<evidence type="ECO:0000259" key="1">
    <source>
        <dbReference type="Pfam" id="PF13966"/>
    </source>
</evidence>
<evidence type="ECO:0000313" key="3">
    <source>
        <dbReference type="Proteomes" id="UP001152523"/>
    </source>
</evidence>
<name>A0AAV0F6R4_9ASTE</name>
<dbReference type="InterPro" id="IPR026960">
    <property type="entry name" value="RVT-Znf"/>
</dbReference>
<dbReference type="PANTHER" id="PTHR33116:SF78">
    <property type="entry name" value="OS12G0587133 PROTEIN"/>
    <property type="match status" value="1"/>
</dbReference>
<gene>
    <name evidence="2" type="ORF">CEPIT_LOCUS31208</name>
</gene>
<comment type="caution">
    <text evidence="2">The sequence shown here is derived from an EMBL/GenBank/DDBJ whole genome shotgun (WGS) entry which is preliminary data.</text>
</comment>
<organism evidence="2 3">
    <name type="scientific">Cuscuta epithymum</name>
    <dbReference type="NCBI Taxonomy" id="186058"/>
    <lineage>
        <taxon>Eukaryota</taxon>
        <taxon>Viridiplantae</taxon>
        <taxon>Streptophyta</taxon>
        <taxon>Embryophyta</taxon>
        <taxon>Tracheophyta</taxon>
        <taxon>Spermatophyta</taxon>
        <taxon>Magnoliopsida</taxon>
        <taxon>eudicotyledons</taxon>
        <taxon>Gunneridae</taxon>
        <taxon>Pentapetalae</taxon>
        <taxon>asterids</taxon>
        <taxon>lamiids</taxon>
        <taxon>Solanales</taxon>
        <taxon>Convolvulaceae</taxon>
        <taxon>Cuscuteae</taxon>
        <taxon>Cuscuta</taxon>
        <taxon>Cuscuta subgen. Cuscuta</taxon>
    </lineage>
</organism>
<dbReference type="PANTHER" id="PTHR33116">
    <property type="entry name" value="REVERSE TRANSCRIPTASE ZINC-BINDING DOMAIN-CONTAINING PROTEIN-RELATED-RELATED"/>
    <property type="match status" value="1"/>
</dbReference>
<accession>A0AAV0F6R4</accession>
<dbReference type="AlphaFoldDB" id="A0AAV0F6R4"/>
<dbReference type="Pfam" id="PF13966">
    <property type="entry name" value="zf-RVT"/>
    <property type="match status" value="1"/>
</dbReference>
<protein>
    <recommendedName>
        <fullName evidence="1">Reverse transcriptase zinc-binding domain-containing protein</fullName>
    </recommendedName>
</protein>
<sequence length="287" mass="33527">MQTYLLPLSICDRIDQLDRDFLWGHNDGTRKIHLVNWDAVCKPKDLGGLGIRKAQDNYLALVAKLGWEIMMGFQKLWVQIMKAKYIKKNSSFWEIEKKGGSSHTWRDILRSKNIIRNGLGWQVGNGERISFWFDLWVRDKPLHEELGSPLAASAHQVKVADLLMNNRDWNITKLETLLPEELLEDVRVIEDWSWVWKIRTCEKVRCFLWLVMKNKLLTNVERGKRHISEDTVCPLCNEDEETVLHIIRDCPFAVAVWRKSNLSLPRTGDTTSSCNTPFVREIFVQTH</sequence>